<feature type="compositionally biased region" description="Polar residues" evidence="1">
    <location>
        <begin position="1033"/>
        <end position="1044"/>
    </location>
</feature>
<evidence type="ECO:0000256" key="1">
    <source>
        <dbReference type="SAM" id="MobiDB-lite"/>
    </source>
</evidence>
<feature type="compositionally biased region" description="Polar residues" evidence="1">
    <location>
        <begin position="715"/>
        <end position="726"/>
    </location>
</feature>
<feature type="compositionally biased region" description="Polar residues" evidence="1">
    <location>
        <begin position="816"/>
        <end position="830"/>
    </location>
</feature>
<feature type="compositionally biased region" description="Low complexity" evidence="1">
    <location>
        <begin position="1137"/>
        <end position="1148"/>
    </location>
</feature>
<evidence type="ECO:0000313" key="4">
    <source>
        <dbReference type="Proteomes" id="UP000829720"/>
    </source>
</evidence>
<reference evidence="3" key="1">
    <citation type="submission" date="2021-01" db="EMBL/GenBank/DDBJ databases">
        <authorList>
            <person name="Zahm M."/>
            <person name="Roques C."/>
            <person name="Cabau C."/>
            <person name="Klopp C."/>
            <person name="Donnadieu C."/>
            <person name="Jouanno E."/>
            <person name="Lampietro C."/>
            <person name="Louis A."/>
            <person name="Herpin A."/>
            <person name="Echchiki A."/>
            <person name="Berthelot C."/>
            <person name="Parey E."/>
            <person name="Roest-Crollius H."/>
            <person name="Braasch I."/>
            <person name="Postlethwait J."/>
            <person name="Bobe J."/>
            <person name="Montfort J."/>
            <person name="Bouchez O."/>
            <person name="Begum T."/>
            <person name="Mejri S."/>
            <person name="Adams A."/>
            <person name="Chen W.-J."/>
            <person name="Guiguen Y."/>
        </authorList>
    </citation>
    <scope>NUCLEOTIDE SEQUENCE</scope>
    <source>
        <tissue evidence="3">Blood</tissue>
    </source>
</reference>
<feature type="compositionally biased region" description="Polar residues" evidence="1">
    <location>
        <begin position="1466"/>
        <end position="1495"/>
    </location>
</feature>
<keyword evidence="4" id="KW-1185">Reference proteome</keyword>
<feature type="compositionally biased region" description="Low complexity" evidence="1">
    <location>
        <begin position="1380"/>
        <end position="1397"/>
    </location>
</feature>
<sequence length="1727" mass="182274">MVIHIVCNFIFILFFSVFPHCNLFGLLVAVALKAGSEGELYPQADSLGSSGSASTLASSVIEVEAGRDDLGLGPDEDITPPTLSITEEILQFINQSRAREGLPDLQPDKEQSLCESLDDSATGRDVDTMAQQPCQSHNLGQSYQDCSYHEDQREKMEIPLEQNRMNTEGQSSTCQTCEPIQEKDAGKGAYTLSLLGTLEEVDTQGEEAVASIESPGALPEPGQSMVRLQSDGVIDAHPEDLAPLAPAGDGAEASNLSSQEGVSRAEPHSEQATLSVPTPAPTANAEPVMEGPTAPKREAALTKSDRQIIEKIRNYYEAAEVAEGQMPRRNSFSHIPSGLVKESVSLFNVYVRQDSLCDSEGGRSEGAEPESPSLPQKSPRVEEEAPVPSPEVSIPSPTETTSGQSQEERPGEEPGCEYRSCRELMKVWKEKEQKGAALNTEVGSKQTPQRASSKLDEKIGCRGNNGTLSGNFRTAASMKGLSEVSSGVNGDACSKANVEGMAETVTIPQSSGRNRSYQGRPHRRTVPQGTLDGLPSQISVGKWSRRGQGTSACSLLDSTPDVMGIGLFEGGADPCLVENSEKILSKVQMLARMYSAKISSMKMPLHKRAWESRAPPGGREIAPREKQRDKRHQNPTGSEGCAPVSPKPSEPQLYGHVFVREQLSATYLQENGCVLAGPRESTTGVDSTSISPASSPTSPLSPSTQVFPEGKETETTPPQKSDSVIQSEAILKDGCTSVLGWSDPRDAEPEAPSTGHEPNCHAQSGVDIQPVDTLGSPPQTNDYVSSPKKPIGLSSLLTEQKPERPLYPIREDPPFSCSSSLLANGQQAPESESDELVVAGTMNQVSALTDSESPQIQKADVPSMDTEEENHTVDEGGNALLETSGLPQVGAEVESETLDDSPQGTKDAQSASVEESTESSSEREPGGCTVETFPTMPVCSSPSPPEDSMSSGSPVPESAEAPERFCAEAGCPETEAVSTPPAAAEMTASVTEDTKGESCRTSPNGCTMQEIPCPDQQVTDSSECPGGKYGLSQDRSLSVQSPITSPVGMPSSDHLPKFTSQRPLDLPTTRGRRNLPPSLEALSAGSAIPVTRLPSASLRYRDPIQDIPPSTSGTPPIRRPYSQPCLEKPVHPAVVNSSDSKASSAFPSGLRLRSPSPVRGLPPPSSPHAPSALTKSLAASCISQTITQSLAKRNARAQSATPKNPGAAPLPPSSASPLRMRSSSPKQSPLTGTSSGPGTSSTPPCSPTTRATPSPAPSPPPFRSQRSMSPSPPVSLQQAPATPRPRSAAPEQPRRANWNSNNNNGNASLAMSYGKPPIANVGRAVLSPDPLRSASHNRVARPFSASEPSSRVQSPSPSPSPSPAPSFTRICSPPPAQDQTGTLKNKPPNPKTPRTGGVRTFTPLCLSLERAGASSFPCSSPPCGSPRVTSPPPIGVPTNMWGTANPQPRKPDTTSLSPVGPPQTCKDPSTQLLCPRIGSSSMPGVSCTTASSQSLRRQRGNSLPFLSLTDRPPSPMQNGRRSWADSGRRSVGAEHEAWLRSPQSTYSSPPSCLSPGTLSPSRLGHGKGSQGGQHFTSIAWPDVRELLTKYSTEETLDGESVMSSTSSEGDSKADEDSSLQDGNCRSTLICAYVTRTPAPPDTSTAAPALLTEPADSSRARGGSKGALKTSYATTVNLQIAGSGRITAFSNAQVSLTQTLAPASDNQTRRRVSVNGCNLAQPQSCQRL</sequence>
<name>A0A8T3DCR2_9TELE</name>
<feature type="region of interest" description="Disordered" evidence="1">
    <location>
        <begin position="238"/>
        <end position="305"/>
    </location>
</feature>
<feature type="region of interest" description="Disordered" evidence="1">
    <location>
        <begin position="1189"/>
        <end position="1577"/>
    </location>
</feature>
<keyword evidence="2" id="KW-0812">Transmembrane</keyword>
<feature type="region of interest" description="Disordered" evidence="1">
    <location>
        <begin position="357"/>
        <end position="418"/>
    </location>
</feature>
<feature type="compositionally biased region" description="Polar residues" evidence="1">
    <location>
        <begin position="1189"/>
        <end position="1202"/>
    </location>
</feature>
<feature type="compositionally biased region" description="Basic and acidic residues" evidence="1">
    <location>
        <begin position="1522"/>
        <end position="1538"/>
    </location>
</feature>
<feature type="compositionally biased region" description="Low complexity" evidence="1">
    <location>
        <begin position="1279"/>
        <end position="1312"/>
    </location>
</feature>
<feature type="region of interest" description="Disordered" evidence="1">
    <location>
        <begin position="1591"/>
        <end position="1620"/>
    </location>
</feature>
<comment type="caution">
    <text evidence="3">The sequence shown here is derived from an EMBL/GenBank/DDBJ whole genome shotgun (WGS) entry which is preliminary data.</text>
</comment>
<gene>
    <name evidence="3" type="ORF">AGOR_G00122580</name>
</gene>
<dbReference type="PANTHER" id="PTHR45924">
    <property type="entry name" value="FI17866P1"/>
    <property type="match status" value="1"/>
</dbReference>
<feature type="region of interest" description="Disordered" evidence="1">
    <location>
        <begin position="509"/>
        <end position="535"/>
    </location>
</feature>
<feature type="compositionally biased region" description="Polar residues" evidence="1">
    <location>
        <begin position="441"/>
        <end position="452"/>
    </location>
</feature>
<feature type="compositionally biased region" description="Polar residues" evidence="1">
    <location>
        <begin position="841"/>
        <end position="856"/>
    </location>
</feature>
<evidence type="ECO:0000313" key="3">
    <source>
        <dbReference type="EMBL" id="KAI1893327.1"/>
    </source>
</evidence>
<protein>
    <submittedName>
        <fullName evidence="3">Uncharacterized protein</fullName>
    </submittedName>
</protein>
<dbReference type="PANTHER" id="PTHR45924:SF3">
    <property type="entry name" value="PLECKSTRIN HOMOLOGY DOMAIN-CONTAINING FAMILY G MEMBER 2"/>
    <property type="match status" value="1"/>
</dbReference>
<dbReference type="Proteomes" id="UP000829720">
    <property type="component" value="Unassembled WGS sequence"/>
</dbReference>
<feature type="compositionally biased region" description="Polar residues" evidence="1">
    <location>
        <begin position="900"/>
        <end position="909"/>
    </location>
</feature>
<dbReference type="GO" id="GO:0005085">
    <property type="term" value="F:guanyl-nucleotide exchange factor activity"/>
    <property type="evidence" value="ECO:0007669"/>
    <property type="project" value="TreeGrafter"/>
</dbReference>
<feature type="region of interest" description="Disordered" evidence="1">
    <location>
        <begin position="678"/>
        <end position="1175"/>
    </location>
</feature>
<feature type="region of interest" description="Disordered" evidence="1">
    <location>
        <begin position="604"/>
        <end position="649"/>
    </location>
</feature>
<feature type="compositionally biased region" description="Basic and acidic residues" evidence="1">
    <location>
        <begin position="800"/>
        <end position="813"/>
    </location>
</feature>
<feature type="compositionally biased region" description="Polar residues" evidence="1">
    <location>
        <begin position="1541"/>
        <end position="1560"/>
    </location>
</feature>
<organism evidence="3 4">
    <name type="scientific">Albula goreensis</name>
    <dbReference type="NCBI Taxonomy" id="1534307"/>
    <lineage>
        <taxon>Eukaryota</taxon>
        <taxon>Metazoa</taxon>
        <taxon>Chordata</taxon>
        <taxon>Craniata</taxon>
        <taxon>Vertebrata</taxon>
        <taxon>Euteleostomi</taxon>
        <taxon>Actinopterygii</taxon>
        <taxon>Neopterygii</taxon>
        <taxon>Teleostei</taxon>
        <taxon>Albuliformes</taxon>
        <taxon>Albulidae</taxon>
        <taxon>Albula</taxon>
    </lineage>
</organism>
<keyword evidence="2" id="KW-0472">Membrane</keyword>
<feature type="region of interest" description="Disordered" evidence="1">
    <location>
        <begin position="1636"/>
        <end position="1667"/>
    </location>
</feature>
<feature type="compositionally biased region" description="Low complexity" evidence="1">
    <location>
        <begin position="687"/>
        <end position="704"/>
    </location>
</feature>
<feature type="compositionally biased region" description="Basic and acidic residues" evidence="1">
    <location>
        <begin position="295"/>
        <end position="305"/>
    </location>
</feature>
<proteinExistence type="predicted"/>
<dbReference type="OrthoDB" id="1594986at2759"/>
<evidence type="ECO:0000256" key="2">
    <source>
        <dbReference type="SAM" id="Phobius"/>
    </source>
</evidence>
<dbReference type="GO" id="GO:0030833">
    <property type="term" value="P:regulation of actin filament polymerization"/>
    <property type="evidence" value="ECO:0007669"/>
    <property type="project" value="TreeGrafter"/>
</dbReference>
<feature type="compositionally biased region" description="Pro residues" evidence="1">
    <location>
        <begin position="1419"/>
        <end position="1435"/>
    </location>
</feature>
<feature type="compositionally biased region" description="Low complexity" evidence="1">
    <location>
        <begin position="390"/>
        <end position="402"/>
    </location>
</feature>
<feature type="region of interest" description="Disordered" evidence="1">
    <location>
        <begin position="433"/>
        <end position="462"/>
    </location>
</feature>
<dbReference type="EMBL" id="JAERUA010000011">
    <property type="protein sequence ID" value="KAI1893327.1"/>
    <property type="molecule type" value="Genomic_DNA"/>
</dbReference>
<accession>A0A8T3DCR2</accession>
<dbReference type="GO" id="GO:0031267">
    <property type="term" value="F:small GTPase binding"/>
    <property type="evidence" value="ECO:0007669"/>
    <property type="project" value="TreeGrafter"/>
</dbReference>
<keyword evidence="2" id="KW-1133">Transmembrane helix</keyword>
<feature type="compositionally biased region" description="Low complexity" evidence="1">
    <location>
        <begin position="1215"/>
        <end position="1253"/>
    </location>
</feature>
<feature type="compositionally biased region" description="Low complexity" evidence="1">
    <location>
        <begin position="1344"/>
        <end position="1355"/>
    </location>
</feature>
<feature type="transmembrane region" description="Helical" evidence="2">
    <location>
        <begin position="7"/>
        <end position="32"/>
    </location>
</feature>